<dbReference type="RefSeq" id="YP_009187449.1">
    <property type="nucleotide sequence ID" value="NC_028657.1"/>
</dbReference>
<keyword evidence="2" id="KW-1185">Reference proteome</keyword>
<protein>
    <submittedName>
        <fullName evidence="1">Uncharacterized protein</fullName>
    </submittedName>
</protein>
<dbReference type="Proteomes" id="UP000201818">
    <property type="component" value="Segment"/>
</dbReference>
<gene>
    <name evidence="1" type="ORF">BPPAER656_00520</name>
</gene>
<name>A0A0S2SYF4_9CAUD</name>
<evidence type="ECO:0000313" key="1">
    <source>
        <dbReference type="EMBL" id="ALP47873.1"/>
    </source>
</evidence>
<organism evidence="1 2">
    <name type="scientific">Pseudomonas phage YMC11/02/R656</name>
    <dbReference type="NCBI Taxonomy" id="1755689"/>
    <lineage>
        <taxon>Viruses</taxon>
        <taxon>Duplodnaviria</taxon>
        <taxon>Heunggongvirae</taxon>
        <taxon>Uroviricota</taxon>
        <taxon>Caudoviricetes</taxon>
        <taxon>Bugaksanvirus</taxon>
        <taxon>Bugaksanvirus R656</taxon>
    </lineage>
</organism>
<sequence length="66" mass="7442">MNIACKPGEEFDGHLAKLEELQLPIFSSAESTIVVGPYAEKKKADSVKRRLSAVHYMHGKLDWIEK</sequence>
<evidence type="ECO:0000313" key="2">
    <source>
        <dbReference type="Proteomes" id="UP000201818"/>
    </source>
</evidence>
<reference evidence="1 2" key="1">
    <citation type="submission" date="2015-10" db="EMBL/GenBank/DDBJ databases">
        <title>Complete Genome Sequence of the Pseudomonas phage YMC11/02/R656_PAE_BP.</title>
        <authorList>
            <person name="Jeon J."/>
            <person name="Yong D."/>
            <person name="Lee K."/>
        </authorList>
    </citation>
    <scope>NUCLEOTIDE SEQUENCE [LARGE SCALE GENOMIC DNA]</scope>
</reference>
<dbReference type="EMBL" id="KT968831">
    <property type="protein sequence ID" value="ALP47873.1"/>
    <property type="molecule type" value="Genomic_DNA"/>
</dbReference>
<dbReference type="GeneID" id="26516105"/>
<accession>A0A0S2SYF4</accession>
<dbReference type="KEGG" id="vg:26516105"/>
<proteinExistence type="predicted"/>